<accession>A0ABN0UYB4</accession>
<feature type="region of interest" description="Disordered" evidence="1">
    <location>
        <begin position="453"/>
        <end position="483"/>
    </location>
</feature>
<evidence type="ECO:0000313" key="3">
    <source>
        <dbReference type="Proteomes" id="UP001500967"/>
    </source>
</evidence>
<reference evidence="2 3" key="1">
    <citation type="journal article" date="2019" name="Int. J. Syst. Evol. Microbiol.">
        <title>The Global Catalogue of Microorganisms (GCM) 10K type strain sequencing project: providing services to taxonomists for standard genome sequencing and annotation.</title>
        <authorList>
            <consortium name="The Broad Institute Genomics Platform"/>
            <consortium name="The Broad Institute Genome Sequencing Center for Infectious Disease"/>
            <person name="Wu L."/>
            <person name="Ma J."/>
        </authorList>
    </citation>
    <scope>NUCLEOTIDE SEQUENCE [LARGE SCALE GENOMIC DNA]</scope>
    <source>
        <strain evidence="2 3">JCM 10425</strain>
    </source>
</reference>
<gene>
    <name evidence="2" type="ORF">GCM10009539_61240</name>
</gene>
<sequence>MSHPGAEQSAILPLPHALALSSGRRFGVPRSLIDAARVRQAVGDWRGACAAAGYGVRIDFDSIHRRYGAATAGTIRTDLRHLVPDLLRWHLPRYAHGAGRLRAGAMIPLADYGDGRLTLAALTPQWALDAGERVVLTVLPTVGWDRTGDPLSAGLRLGRVRRQRLVAPRFQWDARVAHELPVPPGADSLVTRLQDLGDAEAAWGAAGIPLALPRLCPERGHRRLASAPVHLAGLASRASHACPGADRVALHLGGGWTIVLSTAPPVSAQLVEAAEAGGIPVLPDAVWSRPIDADLIRLGYLATGDLHPLVADALGCPPAGSATSAEPDRIAVRCGTSVHWLVRSDGRIRPLDHSTAELDRERALALLGGPVCGCLATITRLFSDPDLVSDVDLHLQHGQVALAAAAVARRLGSETRLDAIVLPGNRQAHAVLAQLHEALHRYSRTLVGIPPFDDRCPASPRPSLARRRRHRKGDPARHHQVIR</sequence>
<dbReference type="Proteomes" id="UP001500967">
    <property type="component" value="Unassembled WGS sequence"/>
</dbReference>
<evidence type="ECO:0000256" key="1">
    <source>
        <dbReference type="SAM" id="MobiDB-lite"/>
    </source>
</evidence>
<organism evidence="2 3">
    <name type="scientific">Cryptosporangium japonicum</name>
    <dbReference type="NCBI Taxonomy" id="80872"/>
    <lineage>
        <taxon>Bacteria</taxon>
        <taxon>Bacillati</taxon>
        <taxon>Actinomycetota</taxon>
        <taxon>Actinomycetes</taxon>
        <taxon>Cryptosporangiales</taxon>
        <taxon>Cryptosporangiaceae</taxon>
        <taxon>Cryptosporangium</taxon>
    </lineage>
</organism>
<comment type="caution">
    <text evidence="2">The sequence shown here is derived from an EMBL/GenBank/DDBJ whole genome shotgun (WGS) entry which is preliminary data.</text>
</comment>
<dbReference type="EMBL" id="BAAAGX010000025">
    <property type="protein sequence ID" value="GAA0266212.1"/>
    <property type="molecule type" value="Genomic_DNA"/>
</dbReference>
<proteinExistence type="predicted"/>
<name>A0ABN0UYB4_9ACTN</name>
<protein>
    <submittedName>
        <fullName evidence="2">Uncharacterized protein</fullName>
    </submittedName>
</protein>
<evidence type="ECO:0000313" key="2">
    <source>
        <dbReference type="EMBL" id="GAA0266212.1"/>
    </source>
</evidence>
<keyword evidence="3" id="KW-1185">Reference proteome</keyword>
<feature type="compositionally biased region" description="Basic residues" evidence="1">
    <location>
        <begin position="464"/>
        <end position="483"/>
    </location>
</feature>